<dbReference type="InterPro" id="IPR039195">
    <property type="entry name" value="ANKRD40"/>
</dbReference>
<dbReference type="SMART" id="SM00248">
    <property type="entry name" value="ANK"/>
    <property type="match status" value="1"/>
</dbReference>
<dbReference type="PROSITE" id="PS50088">
    <property type="entry name" value="ANK_REPEAT"/>
    <property type="match status" value="1"/>
</dbReference>
<organism evidence="2 3">
    <name type="scientific">Lottia gigantea</name>
    <name type="common">Giant owl limpet</name>
    <dbReference type="NCBI Taxonomy" id="225164"/>
    <lineage>
        <taxon>Eukaryota</taxon>
        <taxon>Metazoa</taxon>
        <taxon>Spiralia</taxon>
        <taxon>Lophotrochozoa</taxon>
        <taxon>Mollusca</taxon>
        <taxon>Gastropoda</taxon>
        <taxon>Patellogastropoda</taxon>
        <taxon>Lottioidea</taxon>
        <taxon>Lottiidae</taxon>
        <taxon>Lottia</taxon>
    </lineage>
</organism>
<feature type="non-terminal residue" evidence="2">
    <location>
        <position position="238"/>
    </location>
</feature>
<accession>V4A9H2</accession>
<dbReference type="STRING" id="225164.V4A9H2"/>
<feature type="repeat" description="ANK" evidence="1">
    <location>
        <begin position="32"/>
        <end position="64"/>
    </location>
</feature>
<dbReference type="GeneID" id="20253132"/>
<dbReference type="PANTHER" id="PTHR24192:SF3">
    <property type="entry name" value="ANKYRIN REPEAT DOMAIN 40"/>
    <property type="match status" value="1"/>
</dbReference>
<dbReference type="CTD" id="20253132"/>
<reference evidence="2 3" key="1">
    <citation type="journal article" date="2013" name="Nature">
        <title>Insights into bilaterian evolution from three spiralian genomes.</title>
        <authorList>
            <person name="Simakov O."/>
            <person name="Marletaz F."/>
            <person name="Cho S.J."/>
            <person name="Edsinger-Gonzales E."/>
            <person name="Havlak P."/>
            <person name="Hellsten U."/>
            <person name="Kuo D.H."/>
            <person name="Larsson T."/>
            <person name="Lv J."/>
            <person name="Arendt D."/>
            <person name="Savage R."/>
            <person name="Osoegawa K."/>
            <person name="de Jong P."/>
            <person name="Grimwood J."/>
            <person name="Chapman J.A."/>
            <person name="Shapiro H."/>
            <person name="Aerts A."/>
            <person name="Otillar R.P."/>
            <person name="Terry A.Y."/>
            <person name="Boore J.L."/>
            <person name="Grigoriev I.V."/>
            <person name="Lindberg D.R."/>
            <person name="Seaver E.C."/>
            <person name="Weisblat D.A."/>
            <person name="Putnam N.H."/>
            <person name="Rokhsar D.S."/>
        </authorList>
    </citation>
    <scope>NUCLEOTIDE SEQUENCE [LARGE SCALE GENOMIC DNA]</scope>
</reference>
<dbReference type="OrthoDB" id="194358at2759"/>
<keyword evidence="1" id="KW-0040">ANK repeat</keyword>
<proteinExistence type="predicted"/>
<dbReference type="EMBL" id="KB202518">
    <property type="protein sequence ID" value="ESO89931.1"/>
    <property type="molecule type" value="Genomic_DNA"/>
</dbReference>
<evidence type="ECO:0000313" key="3">
    <source>
        <dbReference type="Proteomes" id="UP000030746"/>
    </source>
</evidence>
<keyword evidence="3" id="KW-1185">Reference proteome</keyword>
<dbReference type="AlphaFoldDB" id="V4A9H2"/>
<evidence type="ECO:0000313" key="2">
    <source>
        <dbReference type="EMBL" id="ESO89931.1"/>
    </source>
</evidence>
<dbReference type="HOGENOM" id="CLU_075403_0_0_1"/>
<dbReference type="InterPro" id="IPR036770">
    <property type="entry name" value="Ankyrin_rpt-contain_sf"/>
</dbReference>
<dbReference type="OMA" id="CSNQQIL"/>
<name>V4A9H2_LOTGI</name>
<dbReference type="PROSITE" id="PS50297">
    <property type="entry name" value="ANK_REP_REGION"/>
    <property type="match status" value="1"/>
</dbReference>
<dbReference type="KEGG" id="lgi:LOTGIDRAFT_96984"/>
<dbReference type="InterPro" id="IPR002110">
    <property type="entry name" value="Ankyrin_rpt"/>
</dbReference>
<dbReference type="SUPFAM" id="SSF48403">
    <property type="entry name" value="Ankyrin repeat"/>
    <property type="match status" value="1"/>
</dbReference>
<sequence length="238" mass="26632">EERLRESASIGDIDTVNRLCDITDINSKNSINGWTALHWAAKRNHPKIVDLLLQKGADKTIANNKGETAQQLTKNVEVLELFGISEHDNLKERVNELPITPNYLANPQFPYVQNNSVPNPNANVSRNAGSIGLSNPVRSSSSVVSSATNGYDGDLVLKARVANMEETDFIEVEFDKQKFTFSELIQLLCAELNVDPKLVHKVRKLPNTIIRNDRDVYRLVNFQEIELVLSNKLKSALP</sequence>
<dbReference type="RefSeq" id="XP_009059404.1">
    <property type="nucleotide sequence ID" value="XM_009061156.1"/>
</dbReference>
<gene>
    <name evidence="2" type="ORF">LOTGIDRAFT_96984</name>
</gene>
<protein>
    <submittedName>
        <fullName evidence="2">Uncharacterized protein</fullName>
    </submittedName>
</protein>
<dbReference type="Pfam" id="PF12796">
    <property type="entry name" value="Ank_2"/>
    <property type="match status" value="1"/>
</dbReference>
<dbReference type="PANTHER" id="PTHR24192">
    <property type="entry name" value="ANKYRIN REPEAT DOMAIN 40"/>
    <property type="match status" value="1"/>
</dbReference>
<dbReference type="Proteomes" id="UP000030746">
    <property type="component" value="Unassembled WGS sequence"/>
</dbReference>
<evidence type="ECO:0000256" key="1">
    <source>
        <dbReference type="PROSITE-ProRule" id="PRU00023"/>
    </source>
</evidence>
<dbReference type="Gene3D" id="1.25.40.20">
    <property type="entry name" value="Ankyrin repeat-containing domain"/>
    <property type="match status" value="1"/>
</dbReference>
<feature type="non-terminal residue" evidence="2">
    <location>
        <position position="1"/>
    </location>
</feature>